<feature type="transmembrane region" description="Helical" evidence="4">
    <location>
        <begin position="50"/>
        <end position="69"/>
    </location>
</feature>
<evidence type="ECO:0000256" key="2">
    <source>
        <dbReference type="ARBA" id="ARBA00029447"/>
    </source>
</evidence>
<keyword evidence="8" id="KW-1185">Reference proteome</keyword>
<dbReference type="PANTHER" id="PTHR43531">
    <property type="entry name" value="PROTEIN ICFG"/>
    <property type="match status" value="1"/>
</dbReference>
<dbReference type="PANTHER" id="PTHR43531:SF11">
    <property type="entry name" value="METHYL-ACCEPTING CHEMOTAXIS PROTEIN 3"/>
    <property type="match status" value="1"/>
</dbReference>
<dbReference type="GO" id="GO:0004888">
    <property type="term" value="F:transmembrane signaling receptor activity"/>
    <property type="evidence" value="ECO:0007669"/>
    <property type="project" value="InterPro"/>
</dbReference>
<evidence type="ECO:0000313" key="6">
    <source>
        <dbReference type="EMBL" id="CEM61345.1"/>
    </source>
</evidence>
<evidence type="ECO:0000313" key="8">
    <source>
        <dbReference type="Proteomes" id="UP000042527"/>
    </source>
</evidence>
<organism evidence="6 8">
    <name type="scientific">Treponema phagedenis</name>
    <dbReference type="NCBI Taxonomy" id="162"/>
    <lineage>
        <taxon>Bacteria</taxon>
        <taxon>Pseudomonadati</taxon>
        <taxon>Spirochaetota</taxon>
        <taxon>Spirochaetia</taxon>
        <taxon>Spirochaetales</taxon>
        <taxon>Treponemataceae</taxon>
        <taxon>Treponema</taxon>
    </lineage>
</organism>
<dbReference type="InterPro" id="IPR004090">
    <property type="entry name" value="Chemotax_Me-accpt_rcpt"/>
</dbReference>
<feature type="transmembrane region" description="Helical" evidence="4">
    <location>
        <begin position="17"/>
        <end position="38"/>
    </location>
</feature>
<feature type="transmembrane region" description="Helical" evidence="4">
    <location>
        <begin position="128"/>
        <end position="153"/>
    </location>
</feature>
<dbReference type="PROSITE" id="PS50111">
    <property type="entry name" value="CHEMOTAXIS_TRANSDUC_2"/>
    <property type="match status" value="1"/>
</dbReference>
<sequence length="615" mass="66378">MYTSKDSDFNSDIPVKILVFDLLAHLAWIPITIIALYIGGIADNALVTQGLTSISCIIMFIVLIAAPILKRKFLLKQIINYMQDHEAASRAVSLYERLTVGIPLVTAFTVPIFLSAEIGVINNLNIFLPYYALATGNILLPGALFAVSTIRVFEEWCSFVPLAQESKLSMAARIAMVSIVSCLAVSFVVTAPLISDAEQLSLGIKVARTLPFFVYAIFMSSLNIIAIVRSTLTDLKPILTKIEEVSLGNYRLEPESIASRDEVGILTRNFNNFLAFNKVFLTDLHDAVSKSDTVAQKLSIDMDTTSKTVGRMLGNISDIGYTIKTQTDAIMEARKTLANIAKNIESLDKDIETQAGAVSESSSAVEELVANINSITGMLSTNIENIDELNTVADAGQVSVREAYNFVQQITEESAGLLEAITVIQNIASQTNLLAMNAAIEAAHAGESGKGFAVVADEIRKLAEESGGQGKSITAVLKGLQQKIDALSVSASAVEKHFAQIMQVLKIVSDRSNEVMHALNEQSAGSTQILSAIKEITQITHSVKMSSGEMLQGNTEVTSEMHRLADGATIVEGNMKKINEGAGQISNVVKDIMILSEENKSATSAVMVYLDTLKI</sequence>
<dbReference type="RefSeq" id="WP_024752734.1">
    <property type="nucleotide sequence ID" value="NZ_CDNC01000010.1"/>
</dbReference>
<proteinExistence type="inferred from homology"/>
<keyword evidence="1" id="KW-0145">Chemotaxis</keyword>
<dbReference type="EMBL" id="CDNC01000010">
    <property type="protein sequence ID" value="CEM61345.1"/>
    <property type="molecule type" value="Genomic_DNA"/>
</dbReference>
<dbReference type="InterPro" id="IPR004089">
    <property type="entry name" value="MCPsignal_dom"/>
</dbReference>
<dbReference type="Proteomes" id="UP000323594">
    <property type="component" value="Chromosome"/>
</dbReference>
<dbReference type="GeneID" id="57754467"/>
<keyword evidence="4" id="KW-1133">Transmembrane helix</keyword>
<keyword evidence="4" id="KW-0812">Transmembrane</keyword>
<dbReference type="PRINTS" id="PR00260">
    <property type="entry name" value="CHEMTRNSDUCR"/>
</dbReference>
<dbReference type="GO" id="GO:0006935">
    <property type="term" value="P:chemotaxis"/>
    <property type="evidence" value="ECO:0007669"/>
    <property type="project" value="UniProtKB-KW"/>
</dbReference>
<evidence type="ECO:0000256" key="1">
    <source>
        <dbReference type="ARBA" id="ARBA00022500"/>
    </source>
</evidence>
<dbReference type="Gene3D" id="6.10.340.10">
    <property type="match status" value="1"/>
</dbReference>
<dbReference type="OrthoDB" id="366362at2"/>
<evidence type="ECO:0000313" key="7">
    <source>
        <dbReference type="EMBL" id="QEJ99363.1"/>
    </source>
</evidence>
<gene>
    <name evidence="7" type="ORF">FUT82_16140</name>
    <name evidence="6" type="ORF">TPHV1_180006</name>
</gene>
<feature type="domain" description="Methyl-accepting transducer" evidence="5">
    <location>
        <begin position="329"/>
        <end position="551"/>
    </location>
</feature>
<dbReference type="Proteomes" id="UP000042527">
    <property type="component" value="Unassembled WGS sequence"/>
</dbReference>
<dbReference type="GO" id="GO:0005886">
    <property type="term" value="C:plasma membrane"/>
    <property type="evidence" value="ECO:0007669"/>
    <property type="project" value="TreeGrafter"/>
</dbReference>
<dbReference type="Gene3D" id="1.10.287.950">
    <property type="entry name" value="Methyl-accepting chemotaxis protein"/>
    <property type="match status" value="1"/>
</dbReference>
<evidence type="ECO:0000313" key="9">
    <source>
        <dbReference type="Proteomes" id="UP000323594"/>
    </source>
</evidence>
<evidence type="ECO:0000256" key="4">
    <source>
        <dbReference type="SAM" id="Phobius"/>
    </source>
</evidence>
<dbReference type="EMBL" id="CP042817">
    <property type="protein sequence ID" value="QEJ99363.1"/>
    <property type="molecule type" value="Genomic_DNA"/>
</dbReference>
<evidence type="ECO:0000259" key="5">
    <source>
        <dbReference type="PROSITE" id="PS50111"/>
    </source>
</evidence>
<reference evidence="7 9" key="3">
    <citation type="submission" date="2019-08" db="EMBL/GenBank/DDBJ databases">
        <authorList>
            <person name="Kuhnert P."/>
        </authorList>
    </citation>
    <scope>NUCLEOTIDE SEQUENCE [LARGE SCALE GENOMIC DNA]</scope>
    <source>
        <strain evidence="7 9">B36.5</strain>
    </source>
</reference>
<dbReference type="Pfam" id="PF00015">
    <property type="entry name" value="MCPsignal"/>
    <property type="match status" value="1"/>
</dbReference>
<reference evidence="6" key="1">
    <citation type="submission" date="2015-01" db="EMBL/GenBank/DDBJ databases">
        <authorList>
            <person name="Xiang T."/>
            <person name="Song Y."/>
            <person name="Huang L."/>
            <person name="Wang B."/>
            <person name="Wu P."/>
        </authorList>
    </citation>
    <scope>NUCLEOTIDE SEQUENCE [LARGE SCALE GENOMIC DNA]</scope>
    <source>
        <strain evidence="6">V1</strain>
    </source>
</reference>
<name>A0A0B7GWI5_TREPH</name>
<keyword evidence="4" id="KW-0472">Membrane</keyword>
<feature type="transmembrane region" description="Helical" evidence="4">
    <location>
        <begin position="98"/>
        <end position="116"/>
    </location>
</feature>
<protein>
    <submittedName>
        <fullName evidence="6 7">Methyl-accepting chemotaxis protein</fullName>
    </submittedName>
</protein>
<dbReference type="SUPFAM" id="SSF58104">
    <property type="entry name" value="Methyl-accepting chemotaxis protein (MCP) signaling domain"/>
    <property type="match status" value="1"/>
</dbReference>
<dbReference type="GO" id="GO:0007165">
    <property type="term" value="P:signal transduction"/>
    <property type="evidence" value="ECO:0007669"/>
    <property type="project" value="UniProtKB-KW"/>
</dbReference>
<reference evidence="8" key="2">
    <citation type="submission" date="2015-01" db="EMBL/GenBank/DDBJ databases">
        <authorList>
            <person name="Manzoor Shahid"/>
            <person name="Zubair Saima"/>
        </authorList>
    </citation>
    <scope>NUCLEOTIDE SEQUENCE [LARGE SCALE GENOMIC DNA]</scope>
    <source>
        <strain evidence="8">V1</strain>
    </source>
</reference>
<dbReference type="AlphaFoldDB" id="A0A0B7GWI5"/>
<feature type="transmembrane region" description="Helical" evidence="4">
    <location>
        <begin position="174"/>
        <end position="194"/>
    </location>
</feature>
<dbReference type="SMART" id="SM00283">
    <property type="entry name" value="MA"/>
    <property type="match status" value="1"/>
</dbReference>
<evidence type="ECO:0000256" key="3">
    <source>
        <dbReference type="PROSITE-ProRule" id="PRU00284"/>
    </source>
</evidence>
<comment type="similarity">
    <text evidence="2">Belongs to the methyl-accepting chemotaxis (MCP) protein family.</text>
</comment>
<dbReference type="InterPro" id="IPR051310">
    <property type="entry name" value="MCP_chemotaxis"/>
</dbReference>
<keyword evidence="3" id="KW-0807">Transducer</keyword>
<accession>A0A0B7GWI5</accession>
<feature type="transmembrane region" description="Helical" evidence="4">
    <location>
        <begin position="206"/>
        <end position="228"/>
    </location>
</feature>